<evidence type="ECO:0000256" key="1">
    <source>
        <dbReference type="ARBA" id="ARBA00009630"/>
    </source>
</evidence>
<accession>A0A5C6GN27</accession>
<comment type="caution">
    <text evidence="4">The sequence shown here is derived from an EMBL/GenBank/DDBJ whole genome shotgun (WGS) entry which is preliminary data.</text>
</comment>
<dbReference type="PANTHER" id="PTHR45694">
    <property type="entry name" value="GLUTAREDOXIN 2"/>
    <property type="match status" value="1"/>
</dbReference>
<dbReference type="GO" id="GO:0034599">
    <property type="term" value="P:cellular response to oxidative stress"/>
    <property type="evidence" value="ECO:0007669"/>
    <property type="project" value="TreeGrafter"/>
</dbReference>
<feature type="region of interest" description="Disordered" evidence="2">
    <location>
        <begin position="93"/>
        <end position="166"/>
    </location>
</feature>
<proteinExistence type="inferred from homology"/>
<dbReference type="Gene3D" id="3.40.30.10">
    <property type="entry name" value="Glutaredoxin"/>
    <property type="match status" value="1"/>
</dbReference>
<protein>
    <recommendedName>
        <fullName evidence="3">Glutaredoxin domain-containing protein</fullName>
    </recommendedName>
</protein>
<dbReference type="GO" id="GO:0000324">
    <property type="term" value="C:fungal-type vacuole"/>
    <property type="evidence" value="ECO:0007669"/>
    <property type="project" value="TreeGrafter"/>
</dbReference>
<dbReference type="AlphaFoldDB" id="A0A5C6GN27"/>
<feature type="region of interest" description="Disordered" evidence="2">
    <location>
        <begin position="48"/>
        <end position="81"/>
    </location>
</feature>
<dbReference type="EMBL" id="SBHS01000002">
    <property type="protein sequence ID" value="TWU77991.1"/>
    <property type="molecule type" value="Genomic_DNA"/>
</dbReference>
<gene>
    <name evidence="4" type="ORF">ED733_006100</name>
</gene>
<dbReference type="SUPFAM" id="SSF52833">
    <property type="entry name" value="Thioredoxin-like"/>
    <property type="match status" value="1"/>
</dbReference>
<evidence type="ECO:0000313" key="5">
    <source>
        <dbReference type="Proteomes" id="UP000317257"/>
    </source>
</evidence>
<dbReference type="GO" id="GO:0004362">
    <property type="term" value="F:glutathione-disulfide reductase (NADPH) activity"/>
    <property type="evidence" value="ECO:0007669"/>
    <property type="project" value="UniProtKB-ARBA"/>
</dbReference>
<dbReference type="InterPro" id="IPR011899">
    <property type="entry name" value="Glutaredoxin_euk/vir"/>
</dbReference>
<dbReference type="Proteomes" id="UP000317257">
    <property type="component" value="Unassembled WGS sequence"/>
</dbReference>
<dbReference type="FunFam" id="3.40.30.10:FF:000093">
    <property type="entry name" value="Glutaredoxin 2"/>
    <property type="match status" value="1"/>
</dbReference>
<feature type="domain" description="Glutaredoxin" evidence="3">
    <location>
        <begin position="181"/>
        <end position="246"/>
    </location>
</feature>
<feature type="compositionally biased region" description="Basic and acidic residues" evidence="2">
    <location>
        <begin position="72"/>
        <end position="81"/>
    </location>
</feature>
<feature type="compositionally biased region" description="Basic and acidic residues" evidence="2">
    <location>
        <begin position="145"/>
        <end position="166"/>
    </location>
</feature>
<sequence>MPSPRRVRLLVLAAMATIVFFLFYSSRDDSSQDSHTIQDFYHKTMDGMKKTSPPGQAIINTKTGKKAGQIPADRDADGDVDEDDRKIAAGMQMRLKKAEQDAKDKANSKGGLKPDIPSEIIGKGSAAGGQSKTDKNTGGKAVTNDLDKTTDHTKPKPKSNESKEEIEAKAELNSILKRSPVVIFSKTYCPFSKKAKGILLDKYHIAPVPLVVELDEHAQGPALQDVLLKETGRRTVPNILVNGHSIGGGDDIAELDKENKLADKIRMHGNKRVQVSERFAPGEAD</sequence>
<dbReference type="PANTHER" id="PTHR45694:SF5">
    <property type="entry name" value="GLUTAREDOXIN 2"/>
    <property type="match status" value="1"/>
</dbReference>
<reference evidence="5" key="1">
    <citation type="submission" date="2018-12" db="EMBL/GenBank/DDBJ databases">
        <title>The complete genome of Metarhizium rileyi, a key fungal pathogen of Lepidoptera.</title>
        <authorList>
            <person name="Binneck E."/>
            <person name="Lastra C.C.L."/>
            <person name="Sosa-Gomez D.R."/>
        </authorList>
    </citation>
    <scope>NUCLEOTIDE SEQUENCE [LARGE SCALE GENOMIC DNA]</scope>
    <source>
        <strain evidence="5">Cep018-CH2</strain>
    </source>
</reference>
<dbReference type="InterPro" id="IPR036249">
    <property type="entry name" value="Thioredoxin-like_sf"/>
</dbReference>
<dbReference type="NCBIfam" id="TIGR02180">
    <property type="entry name" value="GRX_euk"/>
    <property type="match status" value="1"/>
</dbReference>
<dbReference type="Pfam" id="PF00462">
    <property type="entry name" value="Glutaredoxin"/>
    <property type="match status" value="1"/>
</dbReference>
<dbReference type="GO" id="GO:0005796">
    <property type="term" value="C:Golgi lumen"/>
    <property type="evidence" value="ECO:0007669"/>
    <property type="project" value="TreeGrafter"/>
</dbReference>
<organism evidence="4 5">
    <name type="scientific">Metarhizium rileyi (strain RCEF 4871)</name>
    <name type="common">Nomuraea rileyi</name>
    <dbReference type="NCBI Taxonomy" id="1649241"/>
    <lineage>
        <taxon>Eukaryota</taxon>
        <taxon>Fungi</taxon>
        <taxon>Dikarya</taxon>
        <taxon>Ascomycota</taxon>
        <taxon>Pezizomycotina</taxon>
        <taxon>Sordariomycetes</taxon>
        <taxon>Hypocreomycetidae</taxon>
        <taxon>Hypocreales</taxon>
        <taxon>Clavicipitaceae</taxon>
        <taxon>Metarhizium</taxon>
    </lineage>
</organism>
<name>A0A5C6GN27_METRR</name>
<dbReference type="InterPro" id="IPR002109">
    <property type="entry name" value="Glutaredoxin"/>
</dbReference>
<dbReference type="PRINTS" id="PR00160">
    <property type="entry name" value="GLUTAREDOXIN"/>
</dbReference>
<dbReference type="GO" id="GO:0005801">
    <property type="term" value="C:cis-Golgi network"/>
    <property type="evidence" value="ECO:0007669"/>
    <property type="project" value="UniProtKB-ARBA"/>
</dbReference>
<dbReference type="InterPro" id="IPR014025">
    <property type="entry name" value="Glutaredoxin_subgr"/>
</dbReference>
<evidence type="ECO:0000256" key="2">
    <source>
        <dbReference type="SAM" id="MobiDB-lite"/>
    </source>
</evidence>
<comment type="similarity">
    <text evidence="1">Belongs to the glutaredoxin family. Monothiol subfamily.</text>
</comment>
<dbReference type="CDD" id="cd03419">
    <property type="entry name" value="GRX_GRXh_1_2_like"/>
    <property type="match status" value="1"/>
</dbReference>
<evidence type="ECO:0000313" key="4">
    <source>
        <dbReference type="EMBL" id="TWU77991.1"/>
    </source>
</evidence>
<feature type="compositionally biased region" description="Basic and acidic residues" evidence="2">
    <location>
        <begin position="96"/>
        <end position="107"/>
    </location>
</feature>
<evidence type="ECO:0000259" key="3">
    <source>
        <dbReference type="Pfam" id="PF00462"/>
    </source>
</evidence>
<dbReference type="PROSITE" id="PS51354">
    <property type="entry name" value="GLUTAREDOXIN_2"/>
    <property type="match status" value="1"/>
</dbReference>